<feature type="domain" description="AMP-dependent synthetase/ligase" evidence="7">
    <location>
        <begin position="1"/>
        <end position="134"/>
    </location>
</feature>
<name>A0ABV0QZM2_9TELE</name>
<dbReference type="EMBL" id="JAHRIN010027400">
    <property type="protein sequence ID" value="MEQ2201257.1"/>
    <property type="molecule type" value="Genomic_DNA"/>
</dbReference>
<dbReference type="InterPro" id="IPR000873">
    <property type="entry name" value="AMP-dep_synth/lig_dom"/>
</dbReference>
<dbReference type="Proteomes" id="UP001434883">
    <property type="component" value="Unassembled WGS sequence"/>
</dbReference>
<keyword evidence="2" id="KW-0436">Ligase</keyword>
<evidence type="ECO:0000256" key="1">
    <source>
        <dbReference type="ARBA" id="ARBA00006432"/>
    </source>
</evidence>
<dbReference type="PANTHER" id="PTHR43201:SF5">
    <property type="entry name" value="MEDIUM-CHAIN ACYL-COA LIGASE ACSF2, MITOCHONDRIAL"/>
    <property type="match status" value="1"/>
</dbReference>
<evidence type="ECO:0000313" key="9">
    <source>
        <dbReference type="Proteomes" id="UP001434883"/>
    </source>
</evidence>
<evidence type="ECO:0000313" key="8">
    <source>
        <dbReference type="EMBL" id="MEQ2201257.1"/>
    </source>
</evidence>
<evidence type="ECO:0000256" key="3">
    <source>
        <dbReference type="ARBA" id="ARBA00037247"/>
    </source>
</evidence>
<dbReference type="Gene3D" id="3.40.50.980">
    <property type="match status" value="2"/>
</dbReference>
<comment type="similarity">
    <text evidence="1">Belongs to the ATP-dependent AMP-binding enzyme family.</text>
</comment>
<evidence type="ECO:0000256" key="2">
    <source>
        <dbReference type="ARBA" id="ARBA00022598"/>
    </source>
</evidence>
<dbReference type="SUPFAM" id="SSF56801">
    <property type="entry name" value="Acetyl-CoA synthetase-like"/>
    <property type="match status" value="1"/>
</dbReference>
<protein>
    <recommendedName>
        <fullName evidence="4">Medium-chain acyl-CoA ligase ACSF2, mitochondrial</fullName>
    </recommendedName>
</protein>
<proteinExistence type="inferred from homology"/>
<comment type="function">
    <text evidence="3">Acyl-CoA synthases catalyze the initial reaction in fatty acid metabolism, by forming a thioester with CoA. Has some preference toward medium-chain substrates. Plays a role in adipocyte differentiation.</text>
</comment>
<dbReference type="Pfam" id="PF00501">
    <property type="entry name" value="AMP-binding"/>
    <property type="match status" value="1"/>
</dbReference>
<sequence>GTTGAPKGATLSHHNIVNNAYFVGNRVGYRWKPHTRVCVPVPLYHCFGSIGGGIAMALHGLTLVFPSAGYNGKANLEAMESERCTFIYGTPTMYVDMLNQPDLAKYDLSSVEGGLMAGSPCPPELVKKVVSLMDIKEMTVGRFSQTILLING</sequence>
<evidence type="ECO:0000256" key="4">
    <source>
        <dbReference type="ARBA" id="ARBA00039638"/>
    </source>
</evidence>
<comment type="catalytic activity">
    <reaction evidence="5">
        <text>octanoate + ATP + CoA = octanoyl-CoA + AMP + diphosphate</text>
        <dbReference type="Rhea" id="RHEA:33631"/>
        <dbReference type="ChEBI" id="CHEBI:25646"/>
        <dbReference type="ChEBI" id="CHEBI:30616"/>
        <dbReference type="ChEBI" id="CHEBI:33019"/>
        <dbReference type="ChEBI" id="CHEBI:57287"/>
        <dbReference type="ChEBI" id="CHEBI:57386"/>
        <dbReference type="ChEBI" id="CHEBI:456215"/>
    </reaction>
</comment>
<accession>A0ABV0QZM2</accession>
<feature type="non-terminal residue" evidence="8">
    <location>
        <position position="1"/>
    </location>
</feature>
<comment type="caution">
    <text evidence="8">The sequence shown here is derived from an EMBL/GenBank/DDBJ whole genome shotgun (WGS) entry which is preliminary data.</text>
</comment>
<reference evidence="8 9" key="1">
    <citation type="submission" date="2021-06" db="EMBL/GenBank/DDBJ databases">
        <authorList>
            <person name="Palmer J.M."/>
        </authorList>
    </citation>
    <scope>NUCLEOTIDE SEQUENCE [LARGE SCALE GENOMIC DNA]</scope>
    <source>
        <strain evidence="8 9">XC_2019</strain>
        <tissue evidence="8">Muscle</tissue>
    </source>
</reference>
<gene>
    <name evidence="8" type="primary">ACSF2_1</name>
    <name evidence="8" type="ORF">XENOCAPTIV_009854</name>
</gene>
<comment type="catalytic activity">
    <reaction evidence="6">
        <text>a medium-chain fatty acid + ATP + CoA = a medium-chain fatty acyl-CoA + AMP + diphosphate</text>
        <dbReference type="Rhea" id="RHEA:48340"/>
        <dbReference type="ChEBI" id="CHEBI:30616"/>
        <dbReference type="ChEBI" id="CHEBI:33019"/>
        <dbReference type="ChEBI" id="CHEBI:57287"/>
        <dbReference type="ChEBI" id="CHEBI:59558"/>
        <dbReference type="ChEBI" id="CHEBI:90546"/>
        <dbReference type="ChEBI" id="CHEBI:456215"/>
        <dbReference type="EC" id="6.2.1.2"/>
    </reaction>
</comment>
<evidence type="ECO:0000256" key="6">
    <source>
        <dbReference type="ARBA" id="ARBA00048277"/>
    </source>
</evidence>
<evidence type="ECO:0000256" key="5">
    <source>
        <dbReference type="ARBA" id="ARBA00047319"/>
    </source>
</evidence>
<organism evidence="8 9">
    <name type="scientific">Xenoophorus captivus</name>
    <dbReference type="NCBI Taxonomy" id="1517983"/>
    <lineage>
        <taxon>Eukaryota</taxon>
        <taxon>Metazoa</taxon>
        <taxon>Chordata</taxon>
        <taxon>Craniata</taxon>
        <taxon>Vertebrata</taxon>
        <taxon>Euteleostomi</taxon>
        <taxon>Actinopterygii</taxon>
        <taxon>Neopterygii</taxon>
        <taxon>Teleostei</taxon>
        <taxon>Neoteleostei</taxon>
        <taxon>Acanthomorphata</taxon>
        <taxon>Ovalentaria</taxon>
        <taxon>Atherinomorphae</taxon>
        <taxon>Cyprinodontiformes</taxon>
        <taxon>Goodeidae</taxon>
        <taxon>Xenoophorus</taxon>
    </lineage>
</organism>
<keyword evidence="9" id="KW-1185">Reference proteome</keyword>
<evidence type="ECO:0000259" key="7">
    <source>
        <dbReference type="Pfam" id="PF00501"/>
    </source>
</evidence>
<dbReference type="PANTHER" id="PTHR43201">
    <property type="entry name" value="ACYL-COA SYNTHETASE"/>
    <property type="match status" value="1"/>
</dbReference>